<reference evidence="1 2" key="1">
    <citation type="journal article" date="2018" name="Sci. Rep.">
        <title>Genomic signatures of local adaptation to the degree of environmental predictability in rotifers.</title>
        <authorList>
            <person name="Franch-Gras L."/>
            <person name="Hahn C."/>
            <person name="Garcia-Roger E.M."/>
            <person name="Carmona M.J."/>
            <person name="Serra M."/>
            <person name="Gomez A."/>
        </authorList>
    </citation>
    <scope>NUCLEOTIDE SEQUENCE [LARGE SCALE GENOMIC DNA]</scope>
    <source>
        <strain evidence="1">HYR1</strain>
    </source>
</reference>
<dbReference type="AlphaFoldDB" id="A0A3M7SGM7"/>
<dbReference type="EMBL" id="REGN01001403">
    <property type="protein sequence ID" value="RNA34869.1"/>
    <property type="molecule type" value="Genomic_DNA"/>
</dbReference>
<organism evidence="1 2">
    <name type="scientific">Brachionus plicatilis</name>
    <name type="common">Marine rotifer</name>
    <name type="synonym">Brachionus muelleri</name>
    <dbReference type="NCBI Taxonomy" id="10195"/>
    <lineage>
        <taxon>Eukaryota</taxon>
        <taxon>Metazoa</taxon>
        <taxon>Spiralia</taxon>
        <taxon>Gnathifera</taxon>
        <taxon>Rotifera</taxon>
        <taxon>Eurotatoria</taxon>
        <taxon>Monogononta</taxon>
        <taxon>Pseudotrocha</taxon>
        <taxon>Ploima</taxon>
        <taxon>Brachionidae</taxon>
        <taxon>Brachionus</taxon>
    </lineage>
</organism>
<comment type="caution">
    <text evidence="1">The sequence shown here is derived from an EMBL/GenBank/DDBJ whole genome shotgun (WGS) entry which is preliminary data.</text>
</comment>
<accession>A0A3M7SGM7</accession>
<gene>
    <name evidence="1" type="ORF">BpHYR1_053685</name>
</gene>
<evidence type="ECO:0000313" key="2">
    <source>
        <dbReference type="Proteomes" id="UP000276133"/>
    </source>
</evidence>
<dbReference type="Proteomes" id="UP000276133">
    <property type="component" value="Unassembled WGS sequence"/>
</dbReference>
<protein>
    <submittedName>
        <fullName evidence="1">Uncharacterized protein</fullName>
    </submittedName>
</protein>
<evidence type="ECO:0000313" key="1">
    <source>
        <dbReference type="EMBL" id="RNA34869.1"/>
    </source>
</evidence>
<proteinExistence type="predicted"/>
<sequence>MHVLSIQFSLFIPIRTELTEKIISSKLYLFKIILNLLEILRTYTRAVLQLKISHLEVEILLHKNGCFLDEE</sequence>
<name>A0A3M7SGM7_BRAPC</name>
<keyword evidence="2" id="KW-1185">Reference proteome</keyword>